<feature type="transmembrane region" description="Helical" evidence="10">
    <location>
        <begin position="30"/>
        <end position="54"/>
    </location>
</feature>
<dbReference type="AlphaFoldDB" id="A0A1P8KPP4"/>
<comment type="subunit">
    <text evidence="10">NDH-1 is composed of 14 different subunits. Subunits NuoA, H, J, K, L, M, N constitute the membrane sector of the complex.</text>
</comment>
<protein>
    <recommendedName>
        <fullName evidence="10">NADH-quinone oxidoreductase subunit K</fullName>
        <ecNumber evidence="10">7.1.1.-</ecNumber>
    </recommendedName>
    <alternativeName>
        <fullName evidence="10">NADH dehydrogenase I subunit K</fullName>
    </alternativeName>
    <alternativeName>
        <fullName evidence="10">NDH-1 subunit K</fullName>
    </alternativeName>
</protein>
<evidence type="ECO:0000256" key="6">
    <source>
        <dbReference type="ARBA" id="ARBA00022719"/>
    </source>
</evidence>
<evidence type="ECO:0000256" key="7">
    <source>
        <dbReference type="ARBA" id="ARBA00022967"/>
    </source>
</evidence>
<keyword evidence="10" id="KW-0520">NAD</keyword>
<keyword evidence="9 10" id="KW-0472">Membrane</keyword>
<dbReference type="KEGG" id="alp:LPB137_11995"/>
<evidence type="ECO:0000256" key="1">
    <source>
        <dbReference type="ARBA" id="ARBA00002378"/>
    </source>
</evidence>
<keyword evidence="10" id="KW-0830">Ubiquinone</keyword>
<keyword evidence="6 10" id="KW-0874">Quinone</keyword>
<dbReference type="InterPro" id="IPR039428">
    <property type="entry name" value="NUOK/Mnh_C1-like"/>
</dbReference>
<organism evidence="11 12">
    <name type="scientific">Poseidonibacter parvus</name>
    <dbReference type="NCBI Taxonomy" id="1850254"/>
    <lineage>
        <taxon>Bacteria</taxon>
        <taxon>Pseudomonadati</taxon>
        <taxon>Campylobacterota</taxon>
        <taxon>Epsilonproteobacteria</taxon>
        <taxon>Campylobacterales</taxon>
        <taxon>Arcobacteraceae</taxon>
        <taxon>Poseidonibacter</taxon>
    </lineage>
</organism>
<dbReference type="RefSeq" id="WP_076088377.1">
    <property type="nucleotide sequence ID" value="NZ_CP019070.1"/>
</dbReference>
<dbReference type="EC" id="7.1.1.-" evidence="10"/>
<dbReference type="PANTHER" id="PTHR11434">
    <property type="entry name" value="NADH-UBIQUINONE OXIDOREDUCTASE SUBUNIT ND4L"/>
    <property type="match status" value="1"/>
</dbReference>
<dbReference type="STRING" id="1850254.LPB137_11995"/>
<keyword evidence="10" id="KW-1003">Cell membrane</keyword>
<accession>A0A1P8KPP4</accession>
<dbReference type="NCBIfam" id="NF004320">
    <property type="entry name" value="PRK05715.1-2"/>
    <property type="match status" value="1"/>
</dbReference>
<evidence type="ECO:0000313" key="12">
    <source>
        <dbReference type="Proteomes" id="UP000186074"/>
    </source>
</evidence>
<evidence type="ECO:0000256" key="8">
    <source>
        <dbReference type="ARBA" id="ARBA00022989"/>
    </source>
</evidence>
<evidence type="ECO:0000256" key="3">
    <source>
        <dbReference type="ARBA" id="ARBA00010519"/>
    </source>
</evidence>
<evidence type="ECO:0000313" key="11">
    <source>
        <dbReference type="EMBL" id="APW66518.1"/>
    </source>
</evidence>
<keyword evidence="12" id="KW-1185">Reference proteome</keyword>
<keyword evidence="7 10" id="KW-1278">Translocase</keyword>
<dbReference type="HAMAP" id="MF_01456">
    <property type="entry name" value="NDH1_NuoK"/>
    <property type="match status" value="1"/>
</dbReference>
<dbReference type="FunFam" id="1.10.287.3510:FF:000001">
    <property type="entry name" value="NADH-quinone oxidoreductase subunit K"/>
    <property type="match status" value="1"/>
</dbReference>
<dbReference type="GO" id="GO:0048038">
    <property type="term" value="F:quinone binding"/>
    <property type="evidence" value="ECO:0007669"/>
    <property type="project" value="UniProtKB-KW"/>
</dbReference>
<comment type="function">
    <text evidence="1 10">NDH-1 shuttles electrons from NADH, via FMN and iron-sulfur (Fe-S) centers, to quinones in the respiratory chain. The immediate electron acceptor for the enzyme in this species is believed to be ubiquinone. Couples the redox reaction to proton translocation (for every two electrons transferred, four hydrogen ions are translocated across the cytoplasmic membrane), and thus conserves the redox energy in a proton gradient.</text>
</comment>
<evidence type="ECO:0000256" key="10">
    <source>
        <dbReference type="HAMAP-Rule" id="MF_01456"/>
    </source>
</evidence>
<evidence type="ECO:0000256" key="5">
    <source>
        <dbReference type="ARBA" id="ARBA00022692"/>
    </source>
</evidence>
<keyword evidence="5 10" id="KW-0812">Transmembrane</keyword>
<dbReference type="OrthoDB" id="9810120at2"/>
<comment type="similarity">
    <text evidence="3 10">Belongs to the complex I subunit 4L family.</text>
</comment>
<gene>
    <name evidence="10" type="primary">nuoK</name>
    <name evidence="11" type="ORF">LPB137_11995</name>
</gene>
<dbReference type="GO" id="GO:0050136">
    <property type="term" value="F:NADH dehydrogenase (quinone) (non-electrogenic) activity"/>
    <property type="evidence" value="ECO:0007669"/>
    <property type="project" value="UniProtKB-UniRule"/>
</dbReference>
<comment type="catalytic activity">
    <reaction evidence="10">
        <text>a quinone + NADH + 5 H(+)(in) = a quinol + NAD(+) + 4 H(+)(out)</text>
        <dbReference type="Rhea" id="RHEA:57888"/>
        <dbReference type="ChEBI" id="CHEBI:15378"/>
        <dbReference type="ChEBI" id="CHEBI:24646"/>
        <dbReference type="ChEBI" id="CHEBI:57540"/>
        <dbReference type="ChEBI" id="CHEBI:57945"/>
        <dbReference type="ChEBI" id="CHEBI:132124"/>
    </reaction>
</comment>
<comment type="subcellular location">
    <subcellularLocation>
        <location evidence="10">Cell membrane</location>
        <topology evidence="10">Multi-pass membrane protein</topology>
    </subcellularLocation>
    <subcellularLocation>
        <location evidence="2">Membrane</location>
        <topology evidence="2">Multi-pass membrane protein</topology>
    </subcellularLocation>
</comment>
<reference evidence="11 12" key="1">
    <citation type="submission" date="2017-01" db="EMBL/GenBank/DDBJ databases">
        <title>Genome sequencing of Arcobacter sp. LPB0137.</title>
        <authorList>
            <person name="Lee G.-W."/>
            <person name="Yi H."/>
        </authorList>
    </citation>
    <scope>NUCLEOTIDE SEQUENCE [LARGE SCALE GENOMIC DNA]</scope>
    <source>
        <strain evidence="11 12">LPB0137</strain>
    </source>
</reference>
<evidence type="ECO:0000256" key="9">
    <source>
        <dbReference type="ARBA" id="ARBA00023136"/>
    </source>
</evidence>
<feature type="transmembrane region" description="Helical" evidence="10">
    <location>
        <begin position="60"/>
        <end position="84"/>
    </location>
</feature>
<feature type="transmembrane region" description="Helical" evidence="10">
    <location>
        <begin position="6"/>
        <end position="23"/>
    </location>
</feature>
<sequence>MISLTSYAFVAMMLFSIGAIGVISRRNIFVIYMSIEMMLNGVNLFLVTFARYHFNMDPQVITVMVIAIAAAEAAIFLSVIILLYRSRKSLDTDIFNTLKQGERT</sequence>
<dbReference type="Pfam" id="PF00420">
    <property type="entry name" value="Oxidored_q2"/>
    <property type="match status" value="1"/>
</dbReference>
<dbReference type="GO" id="GO:0005886">
    <property type="term" value="C:plasma membrane"/>
    <property type="evidence" value="ECO:0007669"/>
    <property type="project" value="UniProtKB-SubCell"/>
</dbReference>
<evidence type="ECO:0000256" key="4">
    <source>
        <dbReference type="ARBA" id="ARBA00022448"/>
    </source>
</evidence>
<dbReference type="GO" id="GO:0042773">
    <property type="term" value="P:ATP synthesis coupled electron transport"/>
    <property type="evidence" value="ECO:0007669"/>
    <property type="project" value="InterPro"/>
</dbReference>
<keyword evidence="8 10" id="KW-1133">Transmembrane helix</keyword>
<dbReference type="Gene3D" id="1.10.287.3510">
    <property type="match status" value="1"/>
</dbReference>
<dbReference type="InterPro" id="IPR001133">
    <property type="entry name" value="NADH_UbQ_OxRdtase_chain4L/K"/>
</dbReference>
<dbReference type="PANTHER" id="PTHR11434:SF16">
    <property type="entry name" value="NADH-UBIQUINONE OXIDOREDUCTASE CHAIN 4L"/>
    <property type="match status" value="1"/>
</dbReference>
<name>A0A1P8KPP4_9BACT</name>
<proteinExistence type="inferred from homology"/>
<evidence type="ECO:0000256" key="2">
    <source>
        <dbReference type="ARBA" id="ARBA00004141"/>
    </source>
</evidence>
<dbReference type="EMBL" id="CP019070">
    <property type="protein sequence ID" value="APW66518.1"/>
    <property type="molecule type" value="Genomic_DNA"/>
</dbReference>
<dbReference type="GO" id="GO:0030964">
    <property type="term" value="C:NADH dehydrogenase complex"/>
    <property type="evidence" value="ECO:0007669"/>
    <property type="project" value="TreeGrafter"/>
</dbReference>
<dbReference type="Proteomes" id="UP000186074">
    <property type="component" value="Chromosome"/>
</dbReference>
<keyword evidence="4 10" id="KW-0813">Transport</keyword>